<dbReference type="InterPro" id="IPR036352">
    <property type="entry name" value="Semap_dom_sf"/>
</dbReference>
<dbReference type="Gene3D" id="2.130.10.10">
    <property type="entry name" value="YVTN repeat-like/Quinoprotein amine dehydrogenase"/>
    <property type="match status" value="1"/>
</dbReference>
<reference evidence="2" key="1">
    <citation type="submission" date="2024-04" db="UniProtKB">
        <authorList>
            <consortium name="EnsemblMetazoa"/>
        </authorList>
    </citation>
    <scope>IDENTIFICATION</scope>
    <source>
        <strain evidence="2">EBRO</strain>
    </source>
</reference>
<dbReference type="EnsemblMetazoa" id="ENSAATROPT014341">
    <property type="protein sequence ID" value="ENSAATROPP013076"/>
    <property type="gene ID" value="ENSAATROPG011637"/>
</dbReference>
<keyword evidence="3" id="KW-1185">Reference proteome</keyword>
<evidence type="ECO:0000313" key="3">
    <source>
        <dbReference type="Proteomes" id="UP000075880"/>
    </source>
</evidence>
<dbReference type="SUPFAM" id="SSF101912">
    <property type="entry name" value="Sema domain"/>
    <property type="match status" value="1"/>
</dbReference>
<dbReference type="Proteomes" id="UP000075880">
    <property type="component" value="Unassembled WGS sequence"/>
</dbReference>
<feature type="region of interest" description="Disordered" evidence="1">
    <location>
        <begin position="79"/>
        <end position="98"/>
    </location>
</feature>
<name>A0AAG5DPL3_ANOAO</name>
<proteinExistence type="predicted"/>
<evidence type="ECO:0000256" key="1">
    <source>
        <dbReference type="SAM" id="MobiDB-lite"/>
    </source>
</evidence>
<dbReference type="AlphaFoldDB" id="A0AAG5DPL3"/>
<organism evidence="2 3">
    <name type="scientific">Anopheles atroparvus</name>
    <name type="common">European mosquito</name>
    <dbReference type="NCBI Taxonomy" id="41427"/>
    <lineage>
        <taxon>Eukaryota</taxon>
        <taxon>Metazoa</taxon>
        <taxon>Ecdysozoa</taxon>
        <taxon>Arthropoda</taxon>
        <taxon>Hexapoda</taxon>
        <taxon>Insecta</taxon>
        <taxon>Pterygota</taxon>
        <taxon>Neoptera</taxon>
        <taxon>Endopterygota</taxon>
        <taxon>Diptera</taxon>
        <taxon>Nematocera</taxon>
        <taxon>Culicoidea</taxon>
        <taxon>Culicidae</taxon>
        <taxon>Anophelinae</taxon>
        <taxon>Anopheles</taxon>
    </lineage>
</organism>
<evidence type="ECO:0000313" key="2">
    <source>
        <dbReference type="EnsemblMetazoa" id="ENSAATROPP013076"/>
    </source>
</evidence>
<protein>
    <submittedName>
        <fullName evidence="2">Uncharacterized protein</fullName>
    </submittedName>
</protein>
<sequence>MHDQQFIAVSFTNRSSTVMLPTFTIVGDYRHDVPATSSRRLDDLTYAEFMIQQSNINIDIKYRDHFMVNYVYGFQEVPPGRRGGLRDEAGKDLRSELR</sequence>
<dbReference type="InterPro" id="IPR015943">
    <property type="entry name" value="WD40/YVTN_repeat-like_dom_sf"/>
</dbReference>
<accession>A0AAG5DPL3</accession>
<feature type="compositionally biased region" description="Basic and acidic residues" evidence="1">
    <location>
        <begin position="84"/>
        <end position="98"/>
    </location>
</feature>